<accession>A0ABN2TRR4</accession>
<sequence>MVDVNGVDACAHGAQGGADDNCPSAADLALLGQWNQLQGAFRRLNSRLLDDVEDSAGVSPSAFQALWFLAGSPDRTAKMSQLSAILGFSTAGTTKVADRLAEAGLIERSPSAADRRVILVTLTPYGLEVAAGAIATFLGALRERAVEPLGEDGFAALVKLVAGLDPDGGGADDCLGSLPQG</sequence>
<comment type="caution">
    <text evidence="2">The sequence shown here is derived from an EMBL/GenBank/DDBJ whole genome shotgun (WGS) entry which is preliminary data.</text>
</comment>
<dbReference type="InterPro" id="IPR039422">
    <property type="entry name" value="MarR/SlyA-like"/>
</dbReference>
<proteinExistence type="predicted"/>
<gene>
    <name evidence="2" type="ORF">GCM10009839_11530</name>
</gene>
<dbReference type="InterPro" id="IPR000835">
    <property type="entry name" value="HTH_MarR-typ"/>
</dbReference>
<dbReference type="SMART" id="SM00347">
    <property type="entry name" value="HTH_MARR"/>
    <property type="match status" value="1"/>
</dbReference>
<dbReference type="PANTHER" id="PTHR33164">
    <property type="entry name" value="TRANSCRIPTIONAL REGULATOR, MARR FAMILY"/>
    <property type="match status" value="1"/>
</dbReference>
<organism evidence="2 3">
    <name type="scientific">Catenulispora yoronensis</name>
    <dbReference type="NCBI Taxonomy" id="450799"/>
    <lineage>
        <taxon>Bacteria</taxon>
        <taxon>Bacillati</taxon>
        <taxon>Actinomycetota</taxon>
        <taxon>Actinomycetes</taxon>
        <taxon>Catenulisporales</taxon>
        <taxon>Catenulisporaceae</taxon>
        <taxon>Catenulispora</taxon>
    </lineage>
</organism>
<dbReference type="Pfam" id="PF12802">
    <property type="entry name" value="MarR_2"/>
    <property type="match status" value="1"/>
</dbReference>
<name>A0ABN2TRR4_9ACTN</name>
<evidence type="ECO:0000313" key="2">
    <source>
        <dbReference type="EMBL" id="GAA2017428.1"/>
    </source>
</evidence>
<dbReference type="PANTHER" id="PTHR33164:SF99">
    <property type="entry name" value="MARR FAMILY REGULATORY PROTEIN"/>
    <property type="match status" value="1"/>
</dbReference>
<feature type="domain" description="HTH marR-type" evidence="1">
    <location>
        <begin position="30"/>
        <end position="166"/>
    </location>
</feature>
<keyword evidence="3" id="KW-1185">Reference proteome</keyword>
<dbReference type="PROSITE" id="PS50995">
    <property type="entry name" value="HTH_MARR_2"/>
    <property type="match status" value="1"/>
</dbReference>
<dbReference type="RefSeq" id="WP_344664439.1">
    <property type="nucleotide sequence ID" value="NZ_BAAAQN010000005.1"/>
</dbReference>
<evidence type="ECO:0000259" key="1">
    <source>
        <dbReference type="PROSITE" id="PS50995"/>
    </source>
</evidence>
<dbReference type="PRINTS" id="PR00598">
    <property type="entry name" value="HTHMARR"/>
</dbReference>
<dbReference type="SUPFAM" id="SSF46785">
    <property type="entry name" value="Winged helix' DNA-binding domain"/>
    <property type="match status" value="1"/>
</dbReference>
<dbReference type="InterPro" id="IPR036388">
    <property type="entry name" value="WH-like_DNA-bd_sf"/>
</dbReference>
<dbReference type="InterPro" id="IPR036390">
    <property type="entry name" value="WH_DNA-bd_sf"/>
</dbReference>
<dbReference type="Gene3D" id="1.10.10.10">
    <property type="entry name" value="Winged helix-like DNA-binding domain superfamily/Winged helix DNA-binding domain"/>
    <property type="match status" value="1"/>
</dbReference>
<dbReference type="Proteomes" id="UP001500751">
    <property type="component" value="Unassembled WGS sequence"/>
</dbReference>
<dbReference type="EMBL" id="BAAAQN010000005">
    <property type="protein sequence ID" value="GAA2017428.1"/>
    <property type="molecule type" value="Genomic_DNA"/>
</dbReference>
<protein>
    <recommendedName>
        <fullName evidence="1">HTH marR-type domain-containing protein</fullName>
    </recommendedName>
</protein>
<evidence type="ECO:0000313" key="3">
    <source>
        <dbReference type="Proteomes" id="UP001500751"/>
    </source>
</evidence>
<reference evidence="2 3" key="1">
    <citation type="journal article" date="2019" name="Int. J. Syst. Evol. Microbiol.">
        <title>The Global Catalogue of Microorganisms (GCM) 10K type strain sequencing project: providing services to taxonomists for standard genome sequencing and annotation.</title>
        <authorList>
            <consortium name="The Broad Institute Genomics Platform"/>
            <consortium name="The Broad Institute Genome Sequencing Center for Infectious Disease"/>
            <person name="Wu L."/>
            <person name="Ma J."/>
        </authorList>
    </citation>
    <scope>NUCLEOTIDE SEQUENCE [LARGE SCALE GENOMIC DNA]</scope>
    <source>
        <strain evidence="2 3">JCM 16014</strain>
    </source>
</reference>